<evidence type="ECO:0000313" key="9">
    <source>
        <dbReference type="RefSeq" id="XP_010243977.1"/>
    </source>
</evidence>
<feature type="domain" description="RING-type" evidence="6">
    <location>
        <begin position="867"/>
        <end position="908"/>
    </location>
</feature>
<feature type="region of interest" description="Disordered" evidence="5">
    <location>
        <begin position="356"/>
        <end position="375"/>
    </location>
</feature>
<dbReference type="InterPro" id="IPR011016">
    <property type="entry name" value="Znf_RING-CH"/>
</dbReference>
<dbReference type="AlphaFoldDB" id="A0A1U7Z8K3"/>
<evidence type="ECO:0000313" key="8">
    <source>
        <dbReference type="RefSeq" id="XP_010243976.1"/>
    </source>
</evidence>
<dbReference type="RefSeq" id="XP_010243976.1">
    <property type="nucleotide sequence ID" value="XM_010245674.2"/>
</dbReference>
<feature type="compositionally biased region" description="Polar residues" evidence="5">
    <location>
        <begin position="739"/>
        <end position="751"/>
    </location>
</feature>
<dbReference type="SMART" id="SM00184">
    <property type="entry name" value="RING"/>
    <property type="match status" value="1"/>
</dbReference>
<dbReference type="OrthoDB" id="8062037at2759"/>
<dbReference type="FunFam" id="3.30.40.10:FF:000594">
    <property type="entry name" value="RING/U-box superfamily protein"/>
    <property type="match status" value="1"/>
</dbReference>
<dbReference type="eggNOG" id="KOG0800">
    <property type="taxonomic scope" value="Eukaryota"/>
</dbReference>
<feature type="region of interest" description="Disordered" evidence="5">
    <location>
        <begin position="492"/>
        <end position="524"/>
    </location>
</feature>
<organism evidence="7 10">
    <name type="scientific">Nelumbo nucifera</name>
    <name type="common">Sacred lotus</name>
    <dbReference type="NCBI Taxonomy" id="4432"/>
    <lineage>
        <taxon>Eukaryota</taxon>
        <taxon>Viridiplantae</taxon>
        <taxon>Streptophyta</taxon>
        <taxon>Embryophyta</taxon>
        <taxon>Tracheophyta</taxon>
        <taxon>Spermatophyta</taxon>
        <taxon>Magnoliopsida</taxon>
        <taxon>Proteales</taxon>
        <taxon>Nelumbonaceae</taxon>
        <taxon>Nelumbo</taxon>
    </lineage>
</organism>
<dbReference type="GO" id="GO:0061630">
    <property type="term" value="F:ubiquitin protein ligase activity"/>
    <property type="evidence" value="ECO:0000318"/>
    <property type="project" value="GO_Central"/>
</dbReference>
<feature type="compositionally biased region" description="Low complexity" evidence="5">
    <location>
        <begin position="332"/>
        <end position="343"/>
    </location>
</feature>
<dbReference type="InterPro" id="IPR051834">
    <property type="entry name" value="RING_finger_E3_ligase"/>
</dbReference>
<dbReference type="PANTHER" id="PTHR45931">
    <property type="entry name" value="SI:CH211-59O9.10"/>
    <property type="match status" value="1"/>
</dbReference>
<feature type="region of interest" description="Disordered" evidence="5">
    <location>
        <begin position="430"/>
        <end position="450"/>
    </location>
</feature>
<dbReference type="InterPro" id="IPR013083">
    <property type="entry name" value="Znf_RING/FYVE/PHD"/>
</dbReference>
<protein>
    <submittedName>
        <fullName evidence="8 9">Uncharacterized protein LOC104587902 isoform X1</fullName>
    </submittedName>
</protein>
<dbReference type="SUPFAM" id="SSF57850">
    <property type="entry name" value="RING/U-box"/>
    <property type="match status" value="1"/>
</dbReference>
<proteinExistence type="predicted"/>
<evidence type="ECO:0000256" key="4">
    <source>
        <dbReference type="PROSITE-ProRule" id="PRU00175"/>
    </source>
</evidence>
<evidence type="ECO:0000313" key="10">
    <source>
        <dbReference type="RefSeq" id="XP_010243978.1"/>
    </source>
</evidence>
<evidence type="ECO:0000313" key="7">
    <source>
        <dbReference type="Proteomes" id="UP000189703"/>
    </source>
</evidence>
<reference evidence="8 9" key="1">
    <citation type="submission" date="2025-04" db="UniProtKB">
        <authorList>
            <consortium name="RefSeq"/>
        </authorList>
    </citation>
    <scope>IDENTIFICATION</scope>
</reference>
<feature type="region of interest" description="Disordered" evidence="5">
    <location>
        <begin position="711"/>
        <end position="760"/>
    </location>
</feature>
<dbReference type="GO" id="GO:0006511">
    <property type="term" value="P:ubiquitin-dependent protein catabolic process"/>
    <property type="evidence" value="ECO:0000318"/>
    <property type="project" value="GO_Central"/>
</dbReference>
<dbReference type="GeneID" id="104587902"/>
<feature type="compositionally biased region" description="Polar residues" evidence="5">
    <location>
        <begin position="618"/>
        <end position="630"/>
    </location>
</feature>
<dbReference type="GO" id="GO:0005634">
    <property type="term" value="C:nucleus"/>
    <property type="evidence" value="ECO:0000318"/>
    <property type="project" value="GO_Central"/>
</dbReference>
<dbReference type="RefSeq" id="XP_010243977.1">
    <property type="nucleotide sequence ID" value="XM_010245675.2"/>
</dbReference>
<sequence length="912" mass="99972">MARSVLDVPTLNSTSRLLASLDLNDEHKTRERRLSLDLGLGFHYSQMQNMDDLDIDHVMDVPDTPERQTMRKNGGESFEKHVGSSVACESESSEVSGKGVPGLLRGGGRLIAENVNGRRSYHRSSKDFSSSDKIENGISAVFSSLDNGTFPKNSNFRNMILRQSSAQPQHLEHIHSSSHGHRGNNHLIGRAKVGGSSDAPEVSISNVRNQDGNRGKLIDLISNDKSPSCSTNLRNTRRKMTACDTNFDKGKAVSTEDPKPFSSIPDSYVLDLTVQNECSGMPERGSSASKYPAEGIKKAPIVPNGCSSSHVGRSPSKAPSNTCKGKSKLDDNASNNAGDDSQNVNGIGLSNASQSKTKQIILIPPQSTSSPRRAGQKRLVRNGCISPYNIARAKQTAESLGMSSGGAKQDYIREAVSGGGTSSCQIPIAISSSEGNHTDRKKGKGLMNDRIPEKVNSDKGIHFPSSLIYPVEEATSNEATAGDISQCFEDTGGWRSTHNSSRRTSSPLIGEVGHLPGGGQRHKNRTESINCMNVVNSSPETDFVDVGDPGSIQHRPTQHLAQTSSNVAYESHNVNGQFHRTNKLMKRQKKHGSSGNTGDCSTSTFDDSEVAYLWSSREPPNTRTARSQNPHCHGTSGPIIEIDDLSPEMRCNNPQDTSRIVDDDSDARARQVEADEILARQLQEQFYRELPGAGDGEIDASIAWTLQQEEDTQHASFRTHRRSSHPRDSSMSHLYRQYPSRSFQNSSTRSANRGRVPTSARMARLRSSFLGQSHTVSSRERIIEFPSNMDFDTRIHILEVLEARVGNSNDMGVASHFLQVQRDFNENDYEMLLALDENNHQHGGASLSQITGLPQSTVQTDNLEEACAICLETPKTGDKIRYLPCLHKFHKDCIDPWLRRKTLCPVCKSSIT</sequence>
<feature type="compositionally biased region" description="Polar residues" evidence="5">
    <location>
        <begin position="305"/>
        <end position="324"/>
    </location>
</feature>
<dbReference type="OMA" id="RHGCISP"/>
<dbReference type="SMART" id="SM00744">
    <property type="entry name" value="RINGv"/>
    <property type="match status" value="1"/>
</dbReference>
<keyword evidence="3" id="KW-0862">Zinc</keyword>
<dbReference type="Gene3D" id="3.30.40.10">
    <property type="entry name" value="Zinc/RING finger domain, C3HC4 (zinc finger)"/>
    <property type="match status" value="1"/>
</dbReference>
<keyword evidence="7" id="KW-1185">Reference proteome</keyword>
<evidence type="ECO:0000256" key="3">
    <source>
        <dbReference type="ARBA" id="ARBA00022833"/>
    </source>
</evidence>
<evidence type="ECO:0000256" key="2">
    <source>
        <dbReference type="ARBA" id="ARBA00022771"/>
    </source>
</evidence>
<dbReference type="RefSeq" id="XP_010243978.1">
    <property type="nucleotide sequence ID" value="XM_010245676.2"/>
</dbReference>
<keyword evidence="2 4" id="KW-0863">Zinc-finger</keyword>
<name>A0A1U7Z8K3_NELNU</name>
<evidence type="ECO:0000256" key="5">
    <source>
        <dbReference type="SAM" id="MobiDB-lite"/>
    </source>
</evidence>
<dbReference type="Pfam" id="PF13639">
    <property type="entry name" value="zf-RING_2"/>
    <property type="match status" value="1"/>
</dbReference>
<dbReference type="PROSITE" id="PS50089">
    <property type="entry name" value="ZF_RING_2"/>
    <property type="match status" value="1"/>
</dbReference>
<gene>
    <name evidence="8 9 10" type="primary">LOC104587902</name>
</gene>
<dbReference type="InterPro" id="IPR001841">
    <property type="entry name" value="Znf_RING"/>
</dbReference>
<dbReference type="KEGG" id="nnu:104587902"/>
<evidence type="ECO:0000259" key="6">
    <source>
        <dbReference type="PROSITE" id="PS50089"/>
    </source>
</evidence>
<dbReference type="CDD" id="cd16454">
    <property type="entry name" value="RING-H2_PA-TM-RING"/>
    <property type="match status" value="1"/>
</dbReference>
<keyword evidence="1" id="KW-0479">Metal-binding</keyword>
<evidence type="ECO:0000256" key="1">
    <source>
        <dbReference type="ARBA" id="ARBA00022723"/>
    </source>
</evidence>
<dbReference type="Proteomes" id="UP000189703">
    <property type="component" value="Unplaced"/>
</dbReference>
<feature type="compositionally biased region" description="Low complexity" evidence="5">
    <location>
        <begin position="495"/>
        <end position="506"/>
    </location>
</feature>
<feature type="region of interest" description="Disordered" evidence="5">
    <location>
        <begin position="300"/>
        <end position="351"/>
    </location>
</feature>
<accession>A0A1U7Z8K3</accession>
<dbReference type="PANTHER" id="PTHR45931:SF25">
    <property type="entry name" value="E3 UBIQUITIN-PROTEIN LIGASE RLIM-LIKE ISOFORM X1"/>
    <property type="match status" value="1"/>
</dbReference>
<dbReference type="GO" id="GO:0008270">
    <property type="term" value="F:zinc ion binding"/>
    <property type="evidence" value="ECO:0007669"/>
    <property type="project" value="UniProtKB-KW"/>
</dbReference>
<feature type="region of interest" description="Disordered" evidence="5">
    <location>
        <begin position="618"/>
        <end position="641"/>
    </location>
</feature>